<feature type="domain" description="HTH lacI-type" evidence="4">
    <location>
        <begin position="6"/>
        <end position="60"/>
    </location>
</feature>
<dbReference type="CDD" id="cd01392">
    <property type="entry name" value="HTH_LacI"/>
    <property type="match status" value="1"/>
</dbReference>
<dbReference type="EMBL" id="CP041253">
    <property type="protein sequence ID" value="QDH81150.1"/>
    <property type="molecule type" value="Genomic_DNA"/>
</dbReference>
<dbReference type="Pfam" id="PF13377">
    <property type="entry name" value="Peripla_BP_3"/>
    <property type="match status" value="1"/>
</dbReference>
<protein>
    <submittedName>
        <fullName evidence="5">LacI family transcriptional regulator</fullName>
    </submittedName>
</protein>
<dbReference type="SUPFAM" id="SSF53822">
    <property type="entry name" value="Periplasmic binding protein-like I"/>
    <property type="match status" value="1"/>
</dbReference>
<sequence length="346" mass="38776">MIKRRITLKDLSKELDLAVSTISRALDDHPGISPETKERVKLKADELGFTRNSIASSFRKSKTLTIGVIAPQIDIHFHSLVISGIEEYAYKAGYNVTIFQSRNSFKREKRITETLQNNMFAGVIICQGAETRGIDHFKKLKKMKMPLVFYDRVPTGFEANKVIINDFESSLRATEHLIEKGCKNIAHIGGPQTTGIFKSRYEGFRKALENHHLEISSSFIHFTKGLTYDEGLSAAKELLSQPVKPDGIFCSNDYTAVSAIQVFQKNGFKVPDQVAVVGFSNYPISKIIEPNLSSVNDRAFEMGQAAAKLLIRQIEDEEDLIESEIVTLKTELIIRESSSKKQGDIS</sequence>
<dbReference type="PANTHER" id="PTHR30146:SF109">
    <property type="entry name" value="HTH-TYPE TRANSCRIPTIONAL REGULATOR GALS"/>
    <property type="match status" value="1"/>
</dbReference>
<dbReference type="InterPro" id="IPR010982">
    <property type="entry name" value="Lambda_DNA-bd_dom_sf"/>
</dbReference>
<name>A0A514CMY2_9BACT</name>
<dbReference type="Gene3D" id="3.40.50.2300">
    <property type="match status" value="2"/>
</dbReference>
<dbReference type="RefSeq" id="WP_141616365.1">
    <property type="nucleotide sequence ID" value="NZ_CP041253.1"/>
</dbReference>
<dbReference type="AlphaFoldDB" id="A0A514CMY2"/>
<dbReference type="CDD" id="cd06267">
    <property type="entry name" value="PBP1_LacI_sugar_binding-like"/>
    <property type="match status" value="1"/>
</dbReference>
<dbReference type="SUPFAM" id="SSF47413">
    <property type="entry name" value="lambda repressor-like DNA-binding domains"/>
    <property type="match status" value="1"/>
</dbReference>
<dbReference type="PROSITE" id="PS50932">
    <property type="entry name" value="HTH_LACI_2"/>
    <property type="match status" value="1"/>
</dbReference>
<dbReference type="KEGG" id="echi:FKX85_19795"/>
<evidence type="ECO:0000256" key="3">
    <source>
        <dbReference type="ARBA" id="ARBA00023163"/>
    </source>
</evidence>
<evidence type="ECO:0000256" key="2">
    <source>
        <dbReference type="ARBA" id="ARBA00023125"/>
    </source>
</evidence>
<dbReference type="InterPro" id="IPR000843">
    <property type="entry name" value="HTH_LacI"/>
</dbReference>
<evidence type="ECO:0000256" key="1">
    <source>
        <dbReference type="ARBA" id="ARBA00023015"/>
    </source>
</evidence>
<keyword evidence="2" id="KW-0238">DNA-binding</keyword>
<accession>A0A514CMY2</accession>
<dbReference type="SMART" id="SM00354">
    <property type="entry name" value="HTH_LACI"/>
    <property type="match status" value="1"/>
</dbReference>
<evidence type="ECO:0000313" key="6">
    <source>
        <dbReference type="Proteomes" id="UP000316614"/>
    </source>
</evidence>
<reference evidence="5 6" key="1">
    <citation type="submission" date="2019-06" db="EMBL/GenBank/DDBJ databases">
        <title>Echinicola alkalisoli sp. nov. isolated from saline soil.</title>
        <authorList>
            <person name="Sun J.-Q."/>
            <person name="Xu L."/>
        </authorList>
    </citation>
    <scope>NUCLEOTIDE SEQUENCE [LARGE SCALE GENOMIC DNA]</scope>
    <source>
        <strain evidence="5 6">LN3S3</strain>
    </source>
</reference>
<proteinExistence type="predicted"/>
<keyword evidence="6" id="KW-1185">Reference proteome</keyword>
<keyword evidence="3" id="KW-0804">Transcription</keyword>
<dbReference type="PANTHER" id="PTHR30146">
    <property type="entry name" value="LACI-RELATED TRANSCRIPTIONAL REPRESSOR"/>
    <property type="match status" value="1"/>
</dbReference>
<dbReference type="InterPro" id="IPR028082">
    <property type="entry name" value="Peripla_BP_I"/>
</dbReference>
<dbReference type="GO" id="GO:0003700">
    <property type="term" value="F:DNA-binding transcription factor activity"/>
    <property type="evidence" value="ECO:0007669"/>
    <property type="project" value="TreeGrafter"/>
</dbReference>
<dbReference type="InterPro" id="IPR046335">
    <property type="entry name" value="LacI/GalR-like_sensor"/>
</dbReference>
<keyword evidence="1" id="KW-0805">Transcription regulation</keyword>
<gene>
    <name evidence="5" type="ORF">FKX85_19795</name>
</gene>
<evidence type="ECO:0000313" key="5">
    <source>
        <dbReference type="EMBL" id="QDH81150.1"/>
    </source>
</evidence>
<dbReference type="Gene3D" id="1.10.260.40">
    <property type="entry name" value="lambda repressor-like DNA-binding domains"/>
    <property type="match status" value="1"/>
</dbReference>
<dbReference type="OrthoDB" id="833520at2"/>
<evidence type="ECO:0000259" key="4">
    <source>
        <dbReference type="PROSITE" id="PS50932"/>
    </source>
</evidence>
<dbReference type="Proteomes" id="UP000316614">
    <property type="component" value="Chromosome"/>
</dbReference>
<organism evidence="5 6">
    <name type="scientific">Echinicola soli</name>
    <dbReference type="NCBI Taxonomy" id="2591634"/>
    <lineage>
        <taxon>Bacteria</taxon>
        <taxon>Pseudomonadati</taxon>
        <taxon>Bacteroidota</taxon>
        <taxon>Cytophagia</taxon>
        <taxon>Cytophagales</taxon>
        <taxon>Cyclobacteriaceae</taxon>
        <taxon>Echinicola</taxon>
    </lineage>
</organism>
<dbReference type="GO" id="GO:0000976">
    <property type="term" value="F:transcription cis-regulatory region binding"/>
    <property type="evidence" value="ECO:0007669"/>
    <property type="project" value="TreeGrafter"/>
</dbReference>